<evidence type="ECO:0000313" key="1">
    <source>
        <dbReference type="EMBL" id="KJA21968.1"/>
    </source>
</evidence>
<keyword evidence="2" id="KW-1185">Reference proteome</keyword>
<gene>
    <name evidence="1" type="ORF">HYPSUDRAFT_67304</name>
</gene>
<sequence>MDSDGMDIDDSTVFVPRLKRFKHQSYQQTLKEVHLPTAFQQSHLEHEVGDNDSHFHEALDHWRQLNLAPSFIEFANKADGLSASMPLLLHNWREIYVLWEAALSCADDEGLRALLDLLQKMVHDLRTTVAPVYGSLLDRLLALLPRAISAPALTALLETLSSLFRYLLIPAIDNTLLAQTWERVCAVLPKCMGEIQRAMAEVWAAVLRRLKAAPREEAMRLLAANTALIEDASAWAIVYASKSVSQTLHTCTPSLYQTLISYYLSDAEDPKPTYKLIRRSLTALIHHVKGADQFSTVGDVIVNKFIATQKAADLVRHGTRLTDAQKAALFAELGAMQIIPSMHTTLLRYTLPLLMAGDMSLWLGPGLKFLQRIWNRAHIEFTLKLHLCLVEAGWHGWKLVAVPVLFKSTVKPEIGLLEEAQQGALIGFSATLMNDQKLGSIAELDLGWRRKMENIVGGRLTGGLHLLCCFFFFNQLCSPPLLQELNLAMHGCAAVERPEGRQMAEERLKWWYF</sequence>
<dbReference type="EMBL" id="KN817553">
    <property type="protein sequence ID" value="KJA21968.1"/>
    <property type="molecule type" value="Genomic_DNA"/>
</dbReference>
<protein>
    <submittedName>
        <fullName evidence="1">Uncharacterized protein</fullName>
    </submittedName>
</protein>
<dbReference type="Proteomes" id="UP000054270">
    <property type="component" value="Unassembled WGS sequence"/>
</dbReference>
<dbReference type="OrthoDB" id="360653at2759"/>
<dbReference type="GO" id="GO:0032040">
    <property type="term" value="C:small-subunit processome"/>
    <property type="evidence" value="ECO:0007669"/>
    <property type="project" value="TreeGrafter"/>
</dbReference>
<reference evidence="2" key="1">
    <citation type="submission" date="2014-04" db="EMBL/GenBank/DDBJ databases">
        <title>Evolutionary Origins and Diversification of the Mycorrhizal Mutualists.</title>
        <authorList>
            <consortium name="DOE Joint Genome Institute"/>
            <consortium name="Mycorrhizal Genomics Consortium"/>
            <person name="Kohler A."/>
            <person name="Kuo A."/>
            <person name="Nagy L.G."/>
            <person name="Floudas D."/>
            <person name="Copeland A."/>
            <person name="Barry K.W."/>
            <person name="Cichocki N."/>
            <person name="Veneault-Fourrey C."/>
            <person name="LaButti K."/>
            <person name="Lindquist E.A."/>
            <person name="Lipzen A."/>
            <person name="Lundell T."/>
            <person name="Morin E."/>
            <person name="Murat C."/>
            <person name="Riley R."/>
            <person name="Ohm R."/>
            <person name="Sun H."/>
            <person name="Tunlid A."/>
            <person name="Henrissat B."/>
            <person name="Grigoriev I.V."/>
            <person name="Hibbett D.S."/>
            <person name="Martin F."/>
        </authorList>
    </citation>
    <scope>NUCLEOTIDE SEQUENCE [LARGE SCALE GENOMIC DNA]</scope>
    <source>
        <strain evidence="2">FD-334 SS-4</strain>
    </source>
</reference>
<proteinExistence type="predicted"/>
<dbReference type="OMA" id="GDMALWM"/>
<accession>A0A0D2MEF3</accession>
<evidence type="ECO:0000313" key="2">
    <source>
        <dbReference type="Proteomes" id="UP000054270"/>
    </source>
</evidence>
<organism evidence="1 2">
    <name type="scientific">Hypholoma sublateritium (strain FD-334 SS-4)</name>
    <dbReference type="NCBI Taxonomy" id="945553"/>
    <lineage>
        <taxon>Eukaryota</taxon>
        <taxon>Fungi</taxon>
        <taxon>Dikarya</taxon>
        <taxon>Basidiomycota</taxon>
        <taxon>Agaricomycotina</taxon>
        <taxon>Agaricomycetes</taxon>
        <taxon>Agaricomycetidae</taxon>
        <taxon>Agaricales</taxon>
        <taxon>Agaricineae</taxon>
        <taxon>Strophariaceae</taxon>
        <taxon>Hypholoma</taxon>
    </lineage>
</organism>
<dbReference type="GO" id="GO:0030686">
    <property type="term" value="C:90S preribosome"/>
    <property type="evidence" value="ECO:0007669"/>
    <property type="project" value="TreeGrafter"/>
</dbReference>
<dbReference type="AlphaFoldDB" id="A0A0D2MEF3"/>
<dbReference type="SUPFAM" id="SSF48371">
    <property type="entry name" value="ARM repeat"/>
    <property type="match status" value="1"/>
</dbReference>
<dbReference type="InterPro" id="IPR016024">
    <property type="entry name" value="ARM-type_fold"/>
</dbReference>
<dbReference type="PANTHER" id="PTHR17695">
    <property type="entry name" value="SMALL SUBUNIT PROCESSOME COMPONENT 20 HOMOLOG"/>
    <property type="match status" value="1"/>
</dbReference>
<dbReference type="InterPro" id="IPR052575">
    <property type="entry name" value="SSU_processome_comp_20"/>
</dbReference>
<dbReference type="PANTHER" id="PTHR17695:SF11">
    <property type="entry name" value="SMALL SUBUNIT PROCESSOME COMPONENT 20 HOMOLOG"/>
    <property type="match status" value="1"/>
</dbReference>
<dbReference type="STRING" id="945553.A0A0D2MEF3"/>
<name>A0A0D2MEF3_HYPSF</name>